<sequence length="3148" mass="356898">MSTKPPQDLLLERVISHLVLPPKLPGAPDEDSDALNWDLTGRFLKACRQLRFPELESMRSAVEASILLTSDLYKTPMSKETLLEIFSKISLNTDPGWLLLHVVKQNAAIIIRKNHDTDEVVFEAFESSATVAAVLNTKYALQWRFPSRCVAIPASEFRNTSFQDALATFLEQATEVAFDQFAARAKKGDKLVVESRDTPSPALILEMLMSFLEAMGRAAPVHAVHKRVRDDFVLGSSEPPWRRSPYWLAMRVFVQRIILNACGNDPKPSRLYFKAMMCVVFAHLLSDCHTRVHPEKAFMLQAKLCRRLAKLQTEVEDAPVAHKELYQDLLLQIKPFFESTLRQTKQSLSAQWEAYKRNATRPVPVLPARAEQNDLVLHLYNSGEKLRNLLNMPIAATEPHDRHGRPSYGDGTMKQVNQFAVRYEKLLSCARNADSTISAETSNAGGQCIAIAQAMVNYMSAVGTTYVDDALLMSQYLLRVFELWVAMDHLATHLCPLLLEYHPAFVPESLDMLCFMSQHDVERVRKVQRYLATRIARATKSQRTIFSDPHHDDSFPASYVREGYSRSELLLLRTQIETACAKSEHRTEDELNRLMKQYEKLSAEIEKDICRCTRNEDGSKNVKGCTRCWKRRSRKKLKINIHEAFLPAQELHRAAVLLELNLPGYFGAYRDATWRLKMLGTKKDQKKEAIIAFADFEPLRKFQRSNAVSSLTLASSKKSFQQTHFRKLKLPKSRGEVLLPFGPTFTYYDKEHGIWANECHDLPWYHHLLGAWLPNGVLDPFSEASLYMDKSEHPSSYDIAARQDTCPPSMSCHEFTAYQAAISGSYRRWPIMLLELGSSNLNPSSHLTRQLFTRLVLQSGPANSDSELEFLGVVHSIFHDIEFCERLENQIRLRLNSLDINRTDLECMSIVIALSLRLHHLCPSSFRHKAARLLATIRELMSLWITKLREELRSADTGEAACKAASNAVWAAMLCRQTFQVFQIGEKCPDFGHCEAAHFFRASVALPESLIVNLDELASHLTQLLAQDMSWAYTARDQIKQWTLAYPAALESAINETWTCADSRLFKQWQLCKDGQWITSTTTATAALRPQTVHYHLLQGHLLVDGQALGKLPLEIREDKDVMELFQGQHLLTRPSGAMGMQYQVVNSIHMHEVHVGLRHGKVIIRAIFKGFLLEHISREIFKSNANSDLPSGLVDGCVHWLNLDTGELEIRRNPNAWISKPSNWILNVRSRTAIRGRIKGKEGSCLVEPQSNLGRSITSIFRDFESSGNLTIFQPLHNDGHLSVEIKRLEMQFEVNNRGLLQSKQLQSEIDPRQQIGTLHGLQSMLVLRNPKNFSRRSVIVPIGGAVSWERQGLHVSVRILNEGNYARFNIDSLLGRLTCAPEPALFYLKALLHALTSFPLPDELTGRTGTEEACLCLTAGQSQPWKPLNPLPQRILYCIIDLSPKRKFYPPHTRLYQKVFWNPGLTETIQHEQLAIHAGDILRQSRLLDIPEKDAGDHGVDEVDYPDLDHLSLRGILRRQVYERVRHSSDSRILLQSRDDMVYYPRGSHSQSKGSTRAYRVIKMIRETAKIIPSPQVLLPLLQKWQNMAGFTKFSSSLDIRQTLHEELSEVFGPFVARLRSSDIATDYLAHLSLATFAFRDNAKPAIIAWLVSIAKETELREIVPPDARTFTDFHAGQTLEPSNIKKVIVSVQDSYAIHLSKQGKQYRQGNAKKPSAELYALLLEQEAEIVASWLQREWPDVPQTYDDFTEACNKLKLVYVDSKKTWHGVVPELQRLLNNRRLVNYVAQLQNAAQRLRKQGKALIVGSYAAQPAESTVRIMPHVASPLYQVPSLAAIFRSIESPAAVQFGVRQLQEAATAKTSTNIEGSKSRKKHRAVSNELSMLIGIVQPFKSSHNAIHRQYGQDLEDSIIAMAEHVEPEAVDFFPNPAGDKRDFDEKLRLIQKSLCDLYPCYSWLAAGQLWPCDSLAAVLEQLRIENYKHLKPQLKSSIADFGILVTKLQHLERINDAKLSYDNKRLMAERKSKGHSNWNPRDYPEWLLLEIDNNILIRPIQVEVAMAIISPTSNQNSVLQMNMGSGKTSVVLPMAALVLANKTKLCRVIVPKALLLQTAQVIQSRIGGLIGRRVRHVPFTRRSPSDEATLSRYWTIHKEMRESGGVMVCLPAHILSFKLSGLQRLADGQKSQGRRMLEIQNWLSYNSRDIIDESDLTLSAYTQLIYPSGDLTVLDGHPYRWLVVEELLSLVENHASNLQKMFEGKVVVVQRHQGYPIIHFLSREPEDALNELLVEDILAGRFSYLQLRDSSSLEGRNFVKEILSGVSVSQSVWQSAINTLKDEVFGSKVLYLLRGLIAESILLLCLKKKWNIQYGLHPERQPIAVPFEAKGVPSQAAEYGHPDTALLLTCLAFYQQGLSKEQIKQGLQGVIQSDDAAVHYDRWISSCTALPSTLRYWNSIDPENDSQVELLWKYLRFDRTVINYHMNKYVFPRYAKQFSVKLQASGWDIPLLRPNKEGQHGCLTTGFSGTNDNKRILPQTIQQHDLPKLLLTNAEVLCHLLESRNRDCYLAARGGARFGEKETLKFLFDKEIRVLIDSGAHILEMENEAVAKAWLDIDYKAHGAVYFTANGHIMVCSRFKSAPMPLLASPFANDLSHCVVYIDEGHTRGTDLQLPVNAKGAVTLGLGQTKDQTVQAAMRLRQLGTTQSVAFLAPPEVHRSILDVRRAYTKEPMQRNTMLNSSDVVRWLLEQSCKANEQMMGLHFSQCQDFCRRTDALWKHPDFATNQNSLSTVLDVVRQKEQQTLELMYGPELQARATGRTDFVSPQLRAFAENVAKMTLHGRTSNTASALMEVEQEREVEFEVEQMREKQTSRSFTALSFPRLHSAIKAFVETGVLNMEVKRTEEPFRQAFDFVGRTKIGTDFGVKPTTSRLFVSGEFSRTVACKKLIVRVNILRPVNWILWSPSTETALIIIPEEAEAVIPLLRRMKSPRVWLLAYSTPVTKSMQIFNDLAYLTVPAWPGNCKLPTWLGIEVGILSGRLYFRAEEYKPLLSWLGILPQEEQRPEYPPGLEIAEPLQFLQEWVAFRRQTDDIQHTPVGFVCQRQQLHDGHFFFSSPEANFGSSVHAGLAVAQIDGTVEDEVKDVPDDGGVNF</sequence>
<dbReference type="Proteomes" id="UP001143910">
    <property type="component" value="Unassembled WGS sequence"/>
</dbReference>
<evidence type="ECO:0000313" key="1">
    <source>
        <dbReference type="EMBL" id="KAJ2975724.1"/>
    </source>
</evidence>
<gene>
    <name evidence="1" type="ORF">NQ176_g5362</name>
</gene>
<protein>
    <submittedName>
        <fullName evidence="1">Uncharacterized protein</fullName>
    </submittedName>
</protein>
<name>A0ACC1N9X4_9HYPO</name>
<organism evidence="1 2">
    <name type="scientific">Zarea fungicola</name>
    <dbReference type="NCBI Taxonomy" id="93591"/>
    <lineage>
        <taxon>Eukaryota</taxon>
        <taxon>Fungi</taxon>
        <taxon>Dikarya</taxon>
        <taxon>Ascomycota</taxon>
        <taxon>Pezizomycotina</taxon>
        <taxon>Sordariomycetes</taxon>
        <taxon>Hypocreomycetidae</taxon>
        <taxon>Hypocreales</taxon>
        <taxon>Cordycipitaceae</taxon>
        <taxon>Zarea</taxon>
    </lineage>
</organism>
<keyword evidence="2" id="KW-1185">Reference proteome</keyword>
<reference evidence="1" key="1">
    <citation type="submission" date="2022-08" db="EMBL/GenBank/DDBJ databases">
        <title>Genome Sequence of Lecanicillium fungicola.</title>
        <authorList>
            <person name="Buettner E."/>
        </authorList>
    </citation>
    <scope>NUCLEOTIDE SEQUENCE</scope>
    <source>
        <strain evidence="1">Babe33</strain>
    </source>
</reference>
<proteinExistence type="predicted"/>
<accession>A0ACC1N9X4</accession>
<comment type="caution">
    <text evidence="1">The sequence shown here is derived from an EMBL/GenBank/DDBJ whole genome shotgun (WGS) entry which is preliminary data.</text>
</comment>
<dbReference type="EMBL" id="JANJQO010000671">
    <property type="protein sequence ID" value="KAJ2975724.1"/>
    <property type="molecule type" value="Genomic_DNA"/>
</dbReference>
<evidence type="ECO:0000313" key="2">
    <source>
        <dbReference type="Proteomes" id="UP001143910"/>
    </source>
</evidence>